<sequence length="74" mass="8510">SSLMEPKEEPIDDFPLMPTKKEIANQSVVKEPKEEPLEQFCFEVEIAVKSAACQKEPKEEPHDLICFENEVSFQ</sequence>
<protein>
    <submittedName>
        <fullName evidence="1">Uncharacterized protein</fullName>
    </submittedName>
</protein>
<proteinExistence type="predicted"/>
<comment type="caution">
    <text evidence="1">The sequence shown here is derived from an EMBL/GenBank/DDBJ whole genome shotgun (WGS) entry which is preliminary data.</text>
</comment>
<accession>A0AAV5TEF4</accession>
<feature type="non-terminal residue" evidence="1">
    <location>
        <position position="1"/>
    </location>
</feature>
<keyword evidence="2" id="KW-1185">Reference proteome</keyword>
<dbReference type="EMBL" id="BTSX01000003">
    <property type="protein sequence ID" value="GMS91035.1"/>
    <property type="molecule type" value="Genomic_DNA"/>
</dbReference>
<gene>
    <name evidence="1" type="ORF">PENTCL1PPCAC_13210</name>
</gene>
<dbReference type="Proteomes" id="UP001432027">
    <property type="component" value="Unassembled WGS sequence"/>
</dbReference>
<dbReference type="AlphaFoldDB" id="A0AAV5TEF4"/>
<organism evidence="1 2">
    <name type="scientific">Pristionchus entomophagus</name>
    <dbReference type="NCBI Taxonomy" id="358040"/>
    <lineage>
        <taxon>Eukaryota</taxon>
        <taxon>Metazoa</taxon>
        <taxon>Ecdysozoa</taxon>
        <taxon>Nematoda</taxon>
        <taxon>Chromadorea</taxon>
        <taxon>Rhabditida</taxon>
        <taxon>Rhabditina</taxon>
        <taxon>Diplogasteromorpha</taxon>
        <taxon>Diplogasteroidea</taxon>
        <taxon>Neodiplogasteridae</taxon>
        <taxon>Pristionchus</taxon>
    </lineage>
</organism>
<reference evidence="1" key="1">
    <citation type="submission" date="2023-10" db="EMBL/GenBank/DDBJ databases">
        <title>Genome assembly of Pristionchus species.</title>
        <authorList>
            <person name="Yoshida K."/>
            <person name="Sommer R.J."/>
        </authorList>
    </citation>
    <scope>NUCLEOTIDE SEQUENCE</scope>
    <source>
        <strain evidence="1">RS0144</strain>
    </source>
</reference>
<name>A0AAV5TEF4_9BILA</name>
<evidence type="ECO:0000313" key="1">
    <source>
        <dbReference type="EMBL" id="GMS91035.1"/>
    </source>
</evidence>
<evidence type="ECO:0000313" key="2">
    <source>
        <dbReference type="Proteomes" id="UP001432027"/>
    </source>
</evidence>